<dbReference type="Pfam" id="PF02665">
    <property type="entry name" value="Nitrate_red_gam"/>
    <property type="match status" value="1"/>
</dbReference>
<dbReference type="RefSeq" id="WP_338602739.1">
    <property type="nucleotide sequence ID" value="NZ_AP028679.1"/>
</dbReference>
<dbReference type="PANTHER" id="PTHR43255:SF2">
    <property type="entry name" value="HETERODISULFIDE REDUCTASE RELATED PROTEIN"/>
    <property type="match status" value="1"/>
</dbReference>
<evidence type="ECO:0000256" key="2">
    <source>
        <dbReference type="ARBA" id="ARBA00022475"/>
    </source>
</evidence>
<feature type="transmembrane region" description="Helical" evidence="10">
    <location>
        <begin position="162"/>
        <end position="180"/>
    </location>
</feature>
<keyword evidence="6" id="KW-0560">Oxidoreductase</keyword>
<gene>
    <name evidence="12" type="ORF">FAK_36970</name>
</gene>
<keyword evidence="3 10" id="KW-0812">Transmembrane</keyword>
<dbReference type="InterPro" id="IPR009051">
    <property type="entry name" value="Helical_ferredxn"/>
</dbReference>
<dbReference type="EMBL" id="AP028679">
    <property type="protein sequence ID" value="BEQ16631.1"/>
    <property type="molecule type" value="Genomic_DNA"/>
</dbReference>
<evidence type="ECO:0000256" key="1">
    <source>
        <dbReference type="ARBA" id="ARBA00004651"/>
    </source>
</evidence>
<dbReference type="PROSITE" id="PS51379">
    <property type="entry name" value="4FE4S_FER_2"/>
    <property type="match status" value="1"/>
</dbReference>
<dbReference type="Proteomes" id="UP001366166">
    <property type="component" value="Chromosome"/>
</dbReference>
<organism evidence="12 13">
    <name type="scientific">Desulfoferula mesophila</name>
    <dbReference type="NCBI Taxonomy" id="3058419"/>
    <lineage>
        <taxon>Bacteria</taxon>
        <taxon>Pseudomonadati</taxon>
        <taxon>Thermodesulfobacteriota</taxon>
        <taxon>Desulfarculia</taxon>
        <taxon>Desulfarculales</taxon>
        <taxon>Desulfarculaceae</taxon>
        <taxon>Desulfoferula</taxon>
    </lineage>
</organism>
<dbReference type="SUPFAM" id="SSF103501">
    <property type="entry name" value="Respiratory nitrate reductase 1 gamma chain"/>
    <property type="match status" value="2"/>
</dbReference>
<keyword evidence="5 10" id="KW-1133">Transmembrane helix</keyword>
<evidence type="ECO:0000259" key="11">
    <source>
        <dbReference type="PROSITE" id="PS51379"/>
    </source>
</evidence>
<evidence type="ECO:0000313" key="12">
    <source>
        <dbReference type="EMBL" id="BEQ16631.1"/>
    </source>
</evidence>
<dbReference type="Pfam" id="PF13183">
    <property type="entry name" value="Fer4_8"/>
    <property type="match status" value="1"/>
</dbReference>
<reference evidence="13" key="1">
    <citation type="journal article" date="2023" name="Arch. Microbiol.">
        <title>Desulfoferula mesophilus gen. nov. sp. nov., a mesophilic sulfate-reducing bacterium isolated from a brackish lake sediment.</title>
        <authorList>
            <person name="Watanabe T."/>
            <person name="Yabe T."/>
            <person name="Tsuji J.M."/>
            <person name="Fukui M."/>
        </authorList>
    </citation>
    <scope>NUCLEOTIDE SEQUENCE [LARGE SCALE GENOMIC DNA]</scope>
    <source>
        <strain evidence="13">12FAK</strain>
    </source>
</reference>
<comment type="subcellular location">
    <subcellularLocation>
        <location evidence="1">Cell membrane</location>
        <topology evidence="1">Multi-pass membrane protein</topology>
    </subcellularLocation>
</comment>
<proteinExistence type="predicted"/>
<dbReference type="Gene3D" id="1.20.950.20">
    <property type="entry name" value="Transmembrane di-heme cytochromes, Chain C"/>
    <property type="match status" value="1"/>
</dbReference>
<dbReference type="GO" id="GO:0016491">
    <property type="term" value="F:oxidoreductase activity"/>
    <property type="evidence" value="ECO:0007669"/>
    <property type="project" value="UniProtKB-KW"/>
</dbReference>
<keyword evidence="13" id="KW-1185">Reference proteome</keyword>
<dbReference type="InterPro" id="IPR017896">
    <property type="entry name" value="4Fe4S_Fe-S-bd"/>
</dbReference>
<evidence type="ECO:0000256" key="9">
    <source>
        <dbReference type="ARBA" id="ARBA00023136"/>
    </source>
</evidence>
<dbReference type="PROSITE" id="PS00198">
    <property type="entry name" value="4FE4S_FER_1"/>
    <property type="match status" value="2"/>
</dbReference>
<keyword evidence="4" id="KW-0479">Metal-binding</keyword>
<evidence type="ECO:0000256" key="6">
    <source>
        <dbReference type="ARBA" id="ARBA00023002"/>
    </source>
</evidence>
<protein>
    <recommendedName>
        <fullName evidence="11">4Fe-4S ferredoxin-type domain-containing protein</fullName>
    </recommendedName>
</protein>
<dbReference type="GO" id="GO:0046872">
    <property type="term" value="F:metal ion binding"/>
    <property type="evidence" value="ECO:0007669"/>
    <property type="project" value="UniProtKB-KW"/>
</dbReference>
<accession>A0AAU9ES25</accession>
<dbReference type="GO" id="GO:0051536">
    <property type="term" value="F:iron-sulfur cluster binding"/>
    <property type="evidence" value="ECO:0007669"/>
    <property type="project" value="UniProtKB-KW"/>
</dbReference>
<feature type="transmembrane region" description="Helical" evidence="10">
    <location>
        <begin position="81"/>
        <end position="103"/>
    </location>
</feature>
<dbReference type="Pfam" id="PF13237">
    <property type="entry name" value="Fer4_10"/>
    <property type="match status" value="1"/>
</dbReference>
<dbReference type="AlphaFoldDB" id="A0AAU9ES25"/>
<evidence type="ECO:0000256" key="10">
    <source>
        <dbReference type="SAM" id="Phobius"/>
    </source>
</evidence>
<dbReference type="KEGG" id="dmp:FAK_36970"/>
<sequence>MFFSISLYLALAICLVGLIYKAYSWLTVSVDPRDRQYSAAKRAGAAISGLLRTVFSPRIGALLRGLVWDGLLQGRSLKHSALAWLGHILLFVGFMGLLLLHALGEQITASLFSDYYPTLDPWLWLREVLGLMVLAGVGIIVLRRLTVGGLRQTTRARDRVAIALLAVILLSGFALQALKITSSDAFDRMVNEYAGMDDPQELKALRSVWAADYGVVFAPGAIGSDQDLLEQGRELNENNCIDCHSPANHAFASYGLSVLLRPVALGLDQANASQILYYIHFLACFLGLALLPFTKFLHLLLGPVILAVNAATEREGMNPAARAALRAMEMDACTHCGTCSVHCSVGITMSLIPNYDILPSERLASLSAKTHGGEGDRARLAQTREGAYICTSCQRCTRLCPLGINLHDLWTAQRQDLADEGLGTPLREIAEFAEQAAQPSRGRHEVLVDTGGFKKTLKHSAQAGSFTECYSCRECTNACPLVHMSEWPNQELDLLPHQVMYCLKLGLMEEAMGSRMVWNCLTCYECQQTCPNLVQVTDVMYELRYLAAQAAMAREN</sequence>
<keyword evidence="8" id="KW-0411">Iron-sulfur</keyword>
<evidence type="ECO:0000313" key="13">
    <source>
        <dbReference type="Proteomes" id="UP001366166"/>
    </source>
</evidence>
<dbReference type="GO" id="GO:0005886">
    <property type="term" value="C:plasma membrane"/>
    <property type="evidence" value="ECO:0007669"/>
    <property type="project" value="UniProtKB-SubCell"/>
</dbReference>
<evidence type="ECO:0000256" key="8">
    <source>
        <dbReference type="ARBA" id="ARBA00023014"/>
    </source>
</evidence>
<evidence type="ECO:0000256" key="5">
    <source>
        <dbReference type="ARBA" id="ARBA00022989"/>
    </source>
</evidence>
<evidence type="ECO:0000256" key="4">
    <source>
        <dbReference type="ARBA" id="ARBA00022723"/>
    </source>
</evidence>
<dbReference type="PANTHER" id="PTHR43255">
    <property type="entry name" value="IRON-SULFUR-BINDING OXIDOREDUCTASE FADF-RELATED-RELATED"/>
    <property type="match status" value="1"/>
</dbReference>
<keyword evidence="2" id="KW-1003">Cell membrane</keyword>
<dbReference type="InterPro" id="IPR051460">
    <property type="entry name" value="HdrC_iron-sulfur_subunit"/>
</dbReference>
<feature type="domain" description="4Fe-4S ferredoxin-type" evidence="11">
    <location>
        <begin position="324"/>
        <end position="354"/>
    </location>
</feature>
<keyword evidence="9 10" id="KW-0472">Membrane</keyword>
<evidence type="ECO:0000256" key="3">
    <source>
        <dbReference type="ARBA" id="ARBA00022692"/>
    </source>
</evidence>
<dbReference type="SUPFAM" id="SSF46548">
    <property type="entry name" value="alpha-helical ferredoxin"/>
    <property type="match status" value="2"/>
</dbReference>
<dbReference type="InterPro" id="IPR017900">
    <property type="entry name" value="4Fe4S_Fe_S_CS"/>
</dbReference>
<evidence type="ECO:0000256" key="7">
    <source>
        <dbReference type="ARBA" id="ARBA00023004"/>
    </source>
</evidence>
<keyword evidence="7" id="KW-0408">Iron</keyword>
<feature type="transmembrane region" description="Helical" evidence="10">
    <location>
        <begin position="6"/>
        <end position="26"/>
    </location>
</feature>
<dbReference type="Gene3D" id="1.10.1060.10">
    <property type="entry name" value="Alpha-helical ferredoxin"/>
    <property type="match status" value="2"/>
</dbReference>
<dbReference type="InterPro" id="IPR023234">
    <property type="entry name" value="NarG-like_domain"/>
</dbReference>
<feature type="transmembrane region" description="Helical" evidence="10">
    <location>
        <begin position="123"/>
        <end position="142"/>
    </location>
</feature>
<dbReference type="InterPro" id="IPR036197">
    <property type="entry name" value="NarG-like_sf"/>
</dbReference>
<name>A0AAU9ES25_9BACT</name>